<protein>
    <submittedName>
        <fullName evidence="8">MFS transporter</fullName>
    </submittedName>
</protein>
<sequence length="423" mass="43572">MATAPLRTFPVFRRYLAARMVSQTGSSAAPLALAFAVLQLGGGAGALGGVLAASMIPQMILMLIGGAVADRNPRGRIMVVAHMISGVNQTVVVVLLVAGHGALWQLFVSAVISGGVGAFFGPAAQGMVRQLVDPDTLREANALMRLAQNVVKVLAPAAAGGIIATAGAEAAIGYNALTFFAAAWMLSRLRVPLTPIKSKDMLGALREGWSDFWSRHWLWIMVAQSAACCTPWLIGYQVLGPLYSERHLGGAASWGLVVGGFAGGLITGSVVVLLLRPQRVALVACTATASLALPLVALVVQAPLPMLVAATFVTGVGLDVSINTFATFQQREVPLEMQARTSSYSLLGQQLPIPVGYLVAGPLEHAVGVISALAGCAVVILAVAFLPLLNAGVRAMRLPAPDLSPAAVQAGDPVAAGKALARS</sequence>
<dbReference type="CDD" id="cd06173">
    <property type="entry name" value="MFS_MefA_like"/>
    <property type="match status" value="1"/>
</dbReference>
<feature type="transmembrane region" description="Helical" evidence="7">
    <location>
        <begin position="366"/>
        <end position="389"/>
    </location>
</feature>
<evidence type="ECO:0000256" key="6">
    <source>
        <dbReference type="ARBA" id="ARBA00023136"/>
    </source>
</evidence>
<evidence type="ECO:0000313" key="8">
    <source>
        <dbReference type="EMBL" id="MBC6471383.1"/>
    </source>
</evidence>
<feature type="transmembrane region" description="Helical" evidence="7">
    <location>
        <begin position="172"/>
        <end position="191"/>
    </location>
</feature>
<gene>
    <name evidence="8" type="ORF">HKK74_38785</name>
</gene>
<evidence type="ECO:0000256" key="5">
    <source>
        <dbReference type="ARBA" id="ARBA00022989"/>
    </source>
</evidence>
<dbReference type="PANTHER" id="PTHR23513:SF11">
    <property type="entry name" value="STAPHYLOFERRIN A TRANSPORTER"/>
    <property type="match status" value="1"/>
</dbReference>
<dbReference type="RefSeq" id="WP_187248419.1">
    <property type="nucleotide sequence ID" value="NZ_BAAAOK010000048.1"/>
</dbReference>
<dbReference type="SUPFAM" id="SSF103473">
    <property type="entry name" value="MFS general substrate transporter"/>
    <property type="match status" value="1"/>
</dbReference>
<dbReference type="InterPro" id="IPR036259">
    <property type="entry name" value="MFS_trans_sf"/>
</dbReference>
<keyword evidence="4 7" id="KW-0812">Transmembrane</keyword>
<keyword evidence="9" id="KW-1185">Reference proteome</keyword>
<dbReference type="EMBL" id="JABVEC010000078">
    <property type="protein sequence ID" value="MBC6471383.1"/>
    <property type="molecule type" value="Genomic_DNA"/>
</dbReference>
<feature type="transmembrane region" description="Helical" evidence="7">
    <location>
        <begin position="280"/>
        <end position="300"/>
    </location>
</feature>
<feature type="transmembrane region" description="Helical" evidence="7">
    <location>
        <begin position="20"/>
        <end position="38"/>
    </location>
</feature>
<evidence type="ECO:0000256" key="1">
    <source>
        <dbReference type="ARBA" id="ARBA00004651"/>
    </source>
</evidence>
<keyword evidence="3" id="KW-1003">Cell membrane</keyword>
<comment type="subcellular location">
    <subcellularLocation>
        <location evidence="1">Cell membrane</location>
        <topology evidence="1">Multi-pass membrane protein</topology>
    </subcellularLocation>
</comment>
<comment type="caution">
    <text evidence="8">The sequence shown here is derived from an EMBL/GenBank/DDBJ whole genome shotgun (WGS) entry which is preliminary data.</text>
</comment>
<accession>A0ABR7M2Q1</accession>
<feature type="transmembrane region" description="Helical" evidence="7">
    <location>
        <begin position="212"/>
        <end position="234"/>
    </location>
</feature>
<proteinExistence type="predicted"/>
<dbReference type="InterPro" id="IPR010290">
    <property type="entry name" value="TM_effector"/>
</dbReference>
<keyword evidence="6 7" id="KW-0472">Membrane</keyword>
<keyword evidence="2" id="KW-0813">Transport</keyword>
<keyword evidence="5 7" id="KW-1133">Transmembrane helix</keyword>
<evidence type="ECO:0000256" key="2">
    <source>
        <dbReference type="ARBA" id="ARBA00022448"/>
    </source>
</evidence>
<name>A0ABR7M2Q1_9ACTN</name>
<organism evidence="8 9">
    <name type="scientific">Actinomadura alba</name>
    <dbReference type="NCBI Taxonomy" id="406431"/>
    <lineage>
        <taxon>Bacteria</taxon>
        <taxon>Bacillati</taxon>
        <taxon>Actinomycetota</taxon>
        <taxon>Actinomycetes</taxon>
        <taxon>Streptosporangiales</taxon>
        <taxon>Thermomonosporaceae</taxon>
        <taxon>Actinomadura</taxon>
    </lineage>
</organism>
<feature type="transmembrane region" description="Helical" evidence="7">
    <location>
        <begin position="44"/>
        <end position="65"/>
    </location>
</feature>
<dbReference type="Proteomes" id="UP000805614">
    <property type="component" value="Unassembled WGS sequence"/>
</dbReference>
<evidence type="ECO:0000313" key="9">
    <source>
        <dbReference type="Proteomes" id="UP000805614"/>
    </source>
</evidence>
<evidence type="ECO:0000256" key="7">
    <source>
        <dbReference type="SAM" id="Phobius"/>
    </source>
</evidence>
<dbReference type="PANTHER" id="PTHR23513">
    <property type="entry name" value="INTEGRAL MEMBRANE EFFLUX PROTEIN-RELATED"/>
    <property type="match status" value="1"/>
</dbReference>
<feature type="transmembrane region" description="Helical" evidence="7">
    <location>
        <begin position="254"/>
        <end position="275"/>
    </location>
</feature>
<reference evidence="8 9" key="1">
    <citation type="submission" date="2020-06" db="EMBL/GenBank/DDBJ databases">
        <title>Actinomadura xiongansis sp. nov., isolated from soil of Baiyangdian.</title>
        <authorList>
            <person name="Zhang X."/>
        </authorList>
    </citation>
    <scope>NUCLEOTIDE SEQUENCE [LARGE SCALE GENOMIC DNA]</scope>
    <source>
        <strain evidence="8 9">HBUM206468</strain>
    </source>
</reference>
<evidence type="ECO:0000256" key="4">
    <source>
        <dbReference type="ARBA" id="ARBA00022692"/>
    </source>
</evidence>
<dbReference type="Pfam" id="PF05977">
    <property type="entry name" value="MFS_3"/>
    <property type="match status" value="1"/>
</dbReference>
<dbReference type="Gene3D" id="1.20.1250.20">
    <property type="entry name" value="MFS general substrate transporter like domains"/>
    <property type="match status" value="1"/>
</dbReference>
<evidence type="ECO:0000256" key="3">
    <source>
        <dbReference type="ARBA" id="ARBA00022475"/>
    </source>
</evidence>